<keyword evidence="2" id="KW-0812">Transmembrane</keyword>
<reference evidence="3" key="1">
    <citation type="submission" date="2021-01" db="EMBL/GenBank/DDBJ databases">
        <authorList>
            <person name="Corre E."/>
            <person name="Pelletier E."/>
            <person name="Niang G."/>
            <person name="Scheremetjew M."/>
            <person name="Finn R."/>
            <person name="Kale V."/>
            <person name="Holt S."/>
            <person name="Cochrane G."/>
            <person name="Meng A."/>
            <person name="Brown T."/>
            <person name="Cohen L."/>
        </authorList>
    </citation>
    <scope>NUCLEOTIDE SEQUENCE</scope>
    <source>
        <strain evidence="3">CCMP1320</strain>
    </source>
</reference>
<proteinExistence type="predicted"/>
<evidence type="ECO:0000256" key="1">
    <source>
        <dbReference type="SAM" id="MobiDB-lite"/>
    </source>
</evidence>
<feature type="region of interest" description="Disordered" evidence="1">
    <location>
        <begin position="1"/>
        <end position="114"/>
    </location>
</feature>
<gene>
    <name evidence="3" type="ORF">DTER00134_LOCUS22074</name>
</gene>
<accession>A0A7S3R9U3</accession>
<organism evidence="3">
    <name type="scientific">Dunaliella tertiolecta</name>
    <name type="common">Green alga</name>
    <dbReference type="NCBI Taxonomy" id="3047"/>
    <lineage>
        <taxon>Eukaryota</taxon>
        <taxon>Viridiplantae</taxon>
        <taxon>Chlorophyta</taxon>
        <taxon>core chlorophytes</taxon>
        <taxon>Chlorophyceae</taxon>
        <taxon>CS clade</taxon>
        <taxon>Chlamydomonadales</taxon>
        <taxon>Dunaliellaceae</taxon>
        <taxon>Dunaliella</taxon>
    </lineage>
</organism>
<keyword evidence="2" id="KW-0472">Membrane</keyword>
<feature type="compositionally biased region" description="Low complexity" evidence="1">
    <location>
        <begin position="171"/>
        <end position="182"/>
    </location>
</feature>
<feature type="transmembrane region" description="Helical" evidence="2">
    <location>
        <begin position="247"/>
        <end position="266"/>
    </location>
</feature>
<protein>
    <submittedName>
        <fullName evidence="3">Uncharacterized protein</fullName>
    </submittedName>
</protein>
<evidence type="ECO:0000256" key="2">
    <source>
        <dbReference type="SAM" id="Phobius"/>
    </source>
</evidence>
<sequence>MSSDAKQAAEARRAKILARSKARINSVGGGGGLGDEEPRPQATAATPREPSSSQQEPSPIMLPAQQPIAQTQPRGVDKTSAETPTAAPPHGIHAPAQEYIALTQPATASSTQPGADISALLSRQDLSSSVSPHSQLPHLLKPQPSASSVFQQPAAELRHRTAAQKVELPETSCSATASQQQSEPADCGGSQELSGTAPGAATATTSSVPSTSLLNISVRASRLIRYVAALMYARALVLASGPPLLPPMLVLMVTQLAIILGTRHILSLPMFHQKLDIFTTAAEIEIPSRLRGFDAWGFLLRLSPELRAAFESLASILACVKGLTDGIAVFLVAYVLMQQT</sequence>
<dbReference type="EMBL" id="HBIP01036340">
    <property type="protein sequence ID" value="CAE0506998.1"/>
    <property type="molecule type" value="Transcribed_RNA"/>
</dbReference>
<feature type="region of interest" description="Disordered" evidence="1">
    <location>
        <begin position="126"/>
        <end position="207"/>
    </location>
</feature>
<feature type="transmembrane region" description="Helical" evidence="2">
    <location>
        <begin position="313"/>
        <end position="337"/>
    </location>
</feature>
<name>A0A7S3R9U3_DUNTE</name>
<feature type="compositionally biased region" description="Low complexity" evidence="1">
    <location>
        <begin position="47"/>
        <end position="59"/>
    </location>
</feature>
<evidence type="ECO:0000313" key="3">
    <source>
        <dbReference type="EMBL" id="CAE0506998.1"/>
    </source>
</evidence>
<feature type="compositionally biased region" description="Low complexity" evidence="1">
    <location>
        <begin position="194"/>
        <end position="207"/>
    </location>
</feature>
<keyword evidence="2" id="KW-1133">Transmembrane helix</keyword>
<dbReference type="AlphaFoldDB" id="A0A7S3R9U3"/>
<feature type="compositionally biased region" description="Polar residues" evidence="1">
    <location>
        <begin position="104"/>
        <end position="113"/>
    </location>
</feature>